<dbReference type="InterPro" id="IPR045864">
    <property type="entry name" value="aa-tRNA-synth_II/BPL/LPL"/>
</dbReference>
<dbReference type="Proteomes" id="UP000254502">
    <property type="component" value="Unassembled WGS sequence"/>
</dbReference>
<evidence type="ECO:0000313" key="2">
    <source>
        <dbReference type="Proteomes" id="UP000254502"/>
    </source>
</evidence>
<dbReference type="GO" id="GO:0004077">
    <property type="term" value="F:biotin--[biotin carboxyl-carrier protein] ligase activity"/>
    <property type="evidence" value="ECO:0007669"/>
    <property type="project" value="UniProtKB-EC"/>
</dbReference>
<dbReference type="AlphaFoldDB" id="A0A380E3Y3"/>
<reference evidence="1 2" key="1">
    <citation type="submission" date="2018-06" db="EMBL/GenBank/DDBJ databases">
        <authorList>
            <consortium name="Pathogen Informatics"/>
            <person name="Doyle S."/>
        </authorList>
    </citation>
    <scope>NUCLEOTIDE SEQUENCE [LARGE SCALE GENOMIC DNA]</scope>
    <source>
        <strain evidence="1 2">NCTC5664</strain>
    </source>
</reference>
<dbReference type="EC" id="6.3.4.15" evidence="1"/>
<dbReference type="GO" id="GO:0016740">
    <property type="term" value="F:transferase activity"/>
    <property type="evidence" value="ECO:0007669"/>
    <property type="project" value="UniProtKB-ARBA"/>
</dbReference>
<evidence type="ECO:0000313" key="1">
    <source>
        <dbReference type="EMBL" id="SUK94321.1"/>
    </source>
</evidence>
<dbReference type="EMBL" id="UHAQ01000004">
    <property type="protein sequence ID" value="SUK94321.1"/>
    <property type="molecule type" value="Genomic_DNA"/>
</dbReference>
<organism evidence="1 2">
    <name type="scientific">Staphylococcus aureus</name>
    <dbReference type="NCBI Taxonomy" id="1280"/>
    <lineage>
        <taxon>Bacteria</taxon>
        <taxon>Bacillati</taxon>
        <taxon>Bacillota</taxon>
        <taxon>Bacilli</taxon>
        <taxon>Bacillales</taxon>
        <taxon>Staphylococcaceae</taxon>
        <taxon>Staphylococcus</taxon>
    </lineage>
</organism>
<proteinExistence type="predicted"/>
<gene>
    <name evidence="1" type="primary">birA_1</name>
    <name evidence="1" type="ORF">NCTC5664_03321</name>
</gene>
<name>A0A380E3Y3_STAAU</name>
<dbReference type="SUPFAM" id="SSF55681">
    <property type="entry name" value="Class II aaRS and biotin synthetases"/>
    <property type="match status" value="1"/>
</dbReference>
<protein>
    <submittedName>
        <fullName evidence="1">Biotin-protein ligase / Biotin operon repressor</fullName>
        <ecNumber evidence="1">6.3.4.15</ecNumber>
    </submittedName>
</protein>
<sequence length="69" mass="8021">MCGFLTEMVANNDGIEAIICGIGINLTQQLEDFDESIRHRATSIQLHDKNKLDRYQFLERLLQEIEKKI</sequence>
<accession>A0A380E3Y3</accession>
<keyword evidence="1" id="KW-0436">Ligase</keyword>
<dbReference type="Gene3D" id="3.30.930.10">
    <property type="entry name" value="Bira Bifunctional Protein, Domain 2"/>
    <property type="match status" value="1"/>
</dbReference>